<evidence type="ECO:0000256" key="1">
    <source>
        <dbReference type="ARBA" id="ARBA00004141"/>
    </source>
</evidence>
<feature type="transmembrane region" description="Helical" evidence="10">
    <location>
        <begin position="246"/>
        <end position="268"/>
    </location>
</feature>
<keyword evidence="4 8" id="KW-0297">G-protein coupled receptor</keyword>
<evidence type="ECO:0000256" key="9">
    <source>
        <dbReference type="SAM" id="MobiDB-lite"/>
    </source>
</evidence>
<dbReference type="EMBL" id="JARQWQ010000051">
    <property type="protein sequence ID" value="KAK2557206.1"/>
    <property type="molecule type" value="Genomic_DNA"/>
</dbReference>
<dbReference type="Gene3D" id="1.20.1070.10">
    <property type="entry name" value="Rhodopsin 7-helix transmembrane proteins"/>
    <property type="match status" value="1"/>
</dbReference>
<keyword evidence="2 8" id="KW-0812">Transmembrane</keyword>
<keyword evidence="7 8" id="KW-0807">Transducer</keyword>
<evidence type="ECO:0000256" key="2">
    <source>
        <dbReference type="ARBA" id="ARBA00022692"/>
    </source>
</evidence>
<protein>
    <submittedName>
        <fullName evidence="12">Pyroglutamylated RF-amide peptide receptor</fullName>
    </submittedName>
</protein>
<reference evidence="12" key="1">
    <citation type="journal article" date="2023" name="G3 (Bethesda)">
        <title>Whole genome assembly and annotation of the endangered Caribbean coral Acropora cervicornis.</title>
        <authorList>
            <person name="Selwyn J.D."/>
            <person name="Vollmer S.V."/>
        </authorList>
    </citation>
    <scope>NUCLEOTIDE SEQUENCE</scope>
    <source>
        <strain evidence="12">K2</strain>
    </source>
</reference>
<evidence type="ECO:0000256" key="10">
    <source>
        <dbReference type="SAM" id="Phobius"/>
    </source>
</evidence>
<feature type="transmembrane region" description="Helical" evidence="10">
    <location>
        <begin position="58"/>
        <end position="76"/>
    </location>
</feature>
<sequence length="461" mass="52873">MTAAPSLANASTSTEEFDRLAIVQLMCFPIISAAGLVGNLLICFAVSKRQRLRITDIFILNLASTDLGTCVVSVPFDFVEILTKQWPFGNVLCKTVYPLQTILLAVSVYTLLLMSWERHRSVMVPFKPKLKASRANTILLFLWIACICLVGPYIAILRTEKDASGKTQCNEKWPKPYHPKVFTLVVFIALYVLPLFVITANYIKISHKLWRDIQRMRKVIEGDNKSSVKKPLTQARAQRNMRVVKIFIIVVIVFASCMLPVHIMWIWYDFGSGNIYQVSFGTIIVFCNILVYANSAINPFIFVFLHRRYCKDIFSSCDPFKVLASCLRDGQPNGTSTREMSRLPPKRRHRKKMMKKRETPVFPPFNLSVARKELWDNCRRKEIMPKYEARRFDRVFELSRLGRVANSPLCRAVEEYNNKSKDDDKLAAWQAGTRKLRVNFGEVDHLDEQGNLQPGGEESKT</sequence>
<feature type="transmembrane region" description="Helical" evidence="10">
    <location>
        <begin position="96"/>
        <end position="116"/>
    </location>
</feature>
<proteinExistence type="inferred from homology"/>
<evidence type="ECO:0000256" key="8">
    <source>
        <dbReference type="RuleBase" id="RU000688"/>
    </source>
</evidence>
<dbReference type="PRINTS" id="PR00237">
    <property type="entry name" value="GPCRRHODOPSN"/>
</dbReference>
<dbReference type="AlphaFoldDB" id="A0AAD9V0Z8"/>
<evidence type="ECO:0000256" key="5">
    <source>
        <dbReference type="ARBA" id="ARBA00023136"/>
    </source>
</evidence>
<evidence type="ECO:0000256" key="6">
    <source>
        <dbReference type="ARBA" id="ARBA00023170"/>
    </source>
</evidence>
<feature type="transmembrane region" description="Helical" evidence="10">
    <location>
        <begin position="137"/>
        <end position="156"/>
    </location>
</feature>
<feature type="transmembrane region" description="Helical" evidence="10">
    <location>
        <begin position="20"/>
        <end position="46"/>
    </location>
</feature>
<feature type="transmembrane region" description="Helical" evidence="10">
    <location>
        <begin position="181"/>
        <end position="203"/>
    </location>
</feature>
<accession>A0AAD9V0Z8</accession>
<dbReference type="PANTHER" id="PTHR45695:SF9">
    <property type="entry name" value="LEUCOKININ RECEPTOR"/>
    <property type="match status" value="1"/>
</dbReference>
<dbReference type="CDD" id="cd00637">
    <property type="entry name" value="7tm_classA_rhodopsin-like"/>
    <property type="match status" value="1"/>
</dbReference>
<comment type="similarity">
    <text evidence="8">Belongs to the G-protein coupled receptor 1 family.</text>
</comment>
<dbReference type="PROSITE" id="PS50262">
    <property type="entry name" value="G_PROTEIN_RECEP_F1_2"/>
    <property type="match status" value="1"/>
</dbReference>
<feature type="transmembrane region" description="Helical" evidence="10">
    <location>
        <begin position="280"/>
        <end position="305"/>
    </location>
</feature>
<name>A0AAD9V0Z8_ACRCE</name>
<dbReference type="GO" id="GO:0004930">
    <property type="term" value="F:G protein-coupled receptor activity"/>
    <property type="evidence" value="ECO:0007669"/>
    <property type="project" value="UniProtKB-KW"/>
</dbReference>
<dbReference type="InterPro" id="IPR000276">
    <property type="entry name" value="GPCR_Rhodpsn"/>
</dbReference>
<keyword evidence="3 10" id="KW-1133">Transmembrane helix</keyword>
<dbReference type="Pfam" id="PF00001">
    <property type="entry name" value="7tm_1"/>
    <property type="match status" value="1"/>
</dbReference>
<evidence type="ECO:0000256" key="3">
    <source>
        <dbReference type="ARBA" id="ARBA00022989"/>
    </source>
</evidence>
<feature type="region of interest" description="Disordered" evidence="9">
    <location>
        <begin position="331"/>
        <end position="355"/>
    </location>
</feature>
<dbReference type="InterPro" id="IPR017452">
    <property type="entry name" value="GPCR_Rhodpsn_7TM"/>
</dbReference>
<dbReference type="Proteomes" id="UP001249851">
    <property type="component" value="Unassembled WGS sequence"/>
</dbReference>
<evidence type="ECO:0000313" key="12">
    <source>
        <dbReference type="EMBL" id="KAK2557206.1"/>
    </source>
</evidence>
<dbReference type="SUPFAM" id="SSF81321">
    <property type="entry name" value="Family A G protein-coupled receptor-like"/>
    <property type="match status" value="1"/>
</dbReference>
<keyword evidence="6 8" id="KW-0675">Receptor</keyword>
<dbReference type="PANTHER" id="PTHR45695">
    <property type="entry name" value="LEUCOKININ RECEPTOR-RELATED"/>
    <property type="match status" value="1"/>
</dbReference>
<evidence type="ECO:0000256" key="7">
    <source>
        <dbReference type="ARBA" id="ARBA00023224"/>
    </source>
</evidence>
<organism evidence="12 13">
    <name type="scientific">Acropora cervicornis</name>
    <name type="common">Staghorn coral</name>
    <dbReference type="NCBI Taxonomy" id="6130"/>
    <lineage>
        <taxon>Eukaryota</taxon>
        <taxon>Metazoa</taxon>
        <taxon>Cnidaria</taxon>
        <taxon>Anthozoa</taxon>
        <taxon>Hexacorallia</taxon>
        <taxon>Scleractinia</taxon>
        <taxon>Astrocoeniina</taxon>
        <taxon>Acroporidae</taxon>
        <taxon>Acropora</taxon>
    </lineage>
</organism>
<gene>
    <name evidence="12" type="ORF">P5673_020690</name>
</gene>
<feature type="domain" description="G-protein coupled receptors family 1 profile" evidence="11">
    <location>
        <begin position="38"/>
        <end position="302"/>
    </location>
</feature>
<evidence type="ECO:0000313" key="13">
    <source>
        <dbReference type="Proteomes" id="UP001249851"/>
    </source>
</evidence>
<evidence type="ECO:0000256" key="4">
    <source>
        <dbReference type="ARBA" id="ARBA00023040"/>
    </source>
</evidence>
<feature type="compositionally biased region" description="Basic residues" evidence="9">
    <location>
        <begin position="344"/>
        <end position="355"/>
    </location>
</feature>
<reference evidence="12" key="2">
    <citation type="journal article" date="2023" name="Science">
        <title>Genomic signatures of disease resistance in endangered staghorn corals.</title>
        <authorList>
            <person name="Vollmer S.V."/>
            <person name="Selwyn J.D."/>
            <person name="Despard B.A."/>
            <person name="Roesel C.L."/>
        </authorList>
    </citation>
    <scope>NUCLEOTIDE SEQUENCE</scope>
    <source>
        <strain evidence="12">K2</strain>
    </source>
</reference>
<keyword evidence="13" id="KW-1185">Reference proteome</keyword>
<dbReference type="PROSITE" id="PS00237">
    <property type="entry name" value="G_PROTEIN_RECEP_F1_1"/>
    <property type="match status" value="1"/>
</dbReference>
<evidence type="ECO:0000259" key="11">
    <source>
        <dbReference type="PROSITE" id="PS50262"/>
    </source>
</evidence>
<dbReference type="GO" id="GO:0005886">
    <property type="term" value="C:plasma membrane"/>
    <property type="evidence" value="ECO:0007669"/>
    <property type="project" value="TreeGrafter"/>
</dbReference>
<comment type="caution">
    <text evidence="12">The sequence shown here is derived from an EMBL/GenBank/DDBJ whole genome shotgun (WGS) entry which is preliminary data.</text>
</comment>
<comment type="subcellular location">
    <subcellularLocation>
        <location evidence="1">Membrane</location>
        <topology evidence="1">Multi-pass membrane protein</topology>
    </subcellularLocation>
</comment>
<keyword evidence="5 10" id="KW-0472">Membrane</keyword>